<dbReference type="AlphaFoldDB" id="A0A2P5EQ36"/>
<sequence>MERCCGILWSIWNEQNRRIHGDSPHSATALVEVADCLLNEFQSVSLKYASVQPGDDFVSIGVVLSDHDGGVILGVVLALKEGLLLAIHRNIPNLVAEYDALWVAHRLSCEHPFIFFGSSLS</sequence>
<protein>
    <recommendedName>
        <fullName evidence="3">RNase H type-1 domain-containing protein</fullName>
    </recommendedName>
</protein>
<evidence type="ECO:0000313" key="2">
    <source>
        <dbReference type="Proteomes" id="UP000237000"/>
    </source>
</evidence>
<evidence type="ECO:0000313" key="1">
    <source>
        <dbReference type="EMBL" id="PON87632.1"/>
    </source>
</evidence>
<dbReference type="Proteomes" id="UP000237000">
    <property type="component" value="Unassembled WGS sequence"/>
</dbReference>
<dbReference type="EMBL" id="JXTC01000115">
    <property type="protein sequence ID" value="PON87632.1"/>
    <property type="molecule type" value="Genomic_DNA"/>
</dbReference>
<organism evidence="1 2">
    <name type="scientific">Trema orientale</name>
    <name type="common">Charcoal tree</name>
    <name type="synonym">Celtis orientalis</name>
    <dbReference type="NCBI Taxonomy" id="63057"/>
    <lineage>
        <taxon>Eukaryota</taxon>
        <taxon>Viridiplantae</taxon>
        <taxon>Streptophyta</taxon>
        <taxon>Embryophyta</taxon>
        <taxon>Tracheophyta</taxon>
        <taxon>Spermatophyta</taxon>
        <taxon>Magnoliopsida</taxon>
        <taxon>eudicotyledons</taxon>
        <taxon>Gunneridae</taxon>
        <taxon>Pentapetalae</taxon>
        <taxon>rosids</taxon>
        <taxon>fabids</taxon>
        <taxon>Rosales</taxon>
        <taxon>Cannabaceae</taxon>
        <taxon>Trema</taxon>
    </lineage>
</organism>
<comment type="caution">
    <text evidence="1">The sequence shown here is derived from an EMBL/GenBank/DDBJ whole genome shotgun (WGS) entry which is preliminary data.</text>
</comment>
<reference evidence="2" key="1">
    <citation type="submission" date="2016-06" db="EMBL/GenBank/DDBJ databases">
        <title>Parallel loss of symbiosis genes in relatives of nitrogen-fixing non-legume Parasponia.</title>
        <authorList>
            <person name="Van Velzen R."/>
            <person name="Holmer R."/>
            <person name="Bu F."/>
            <person name="Rutten L."/>
            <person name="Van Zeijl A."/>
            <person name="Liu W."/>
            <person name="Santuari L."/>
            <person name="Cao Q."/>
            <person name="Sharma T."/>
            <person name="Shen D."/>
            <person name="Roswanjaya Y."/>
            <person name="Wardhani T."/>
            <person name="Kalhor M.S."/>
            <person name="Jansen J."/>
            <person name="Van den Hoogen J."/>
            <person name="Gungor B."/>
            <person name="Hartog M."/>
            <person name="Hontelez J."/>
            <person name="Verver J."/>
            <person name="Yang W.-C."/>
            <person name="Schijlen E."/>
            <person name="Repin R."/>
            <person name="Schilthuizen M."/>
            <person name="Schranz E."/>
            <person name="Heidstra R."/>
            <person name="Miyata K."/>
            <person name="Fedorova E."/>
            <person name="Kohlen W."/>
            <person name="Bisseling T."/>
            <person name="Smit S."/>
            <person name="Geurts R."/>
        </authorList>
    </citation>
    <scope>NUCLEOTIDE SEQUENCE [LARGE SCALE GENOMIC DNA]</scope>
    <source>
        <strain evidence="2">cv. RG33-2</strain>
    </source>
</reference>
<evidence type="ECO:0008006" key="3">
    <source>
        <dbReference type="Google" id="ProtNLM"/>
    </source>
</evidence>
<dbReference type="InParanoid" id="A0A2P5EQ36"/>
<name>A0A2P5EQ36_TREOI</name>
<proteinExistence type="predicted"/>
<keyword evidence="2" id="KW-1185">Reference proteome</keyword>
<gene>
    <name evidence="1" type="ORF">TorRG33x02_166250</name>
</gene>
<accession>A0A2P5EQ36</accession>